<gene>
    <name evidence="1" type="ORF">KUTeg_001133</name>
</gene>
<keyword evidence="2" id="KW-1185">Reference proteome</keyword>
<organism evidence="1 2">
    <name type="scientific">Tegillarca granosa</name>
    <name type="common">Malaysian cockle</name>
    <name type="synonym">Anadara granosa</name>
    <dbReference type="NCBI Taxonomy" id="220873"/>
    <lineage>
        <taxon>Eukaryota</taxon>
        <taxon>Metazoa</taxon>
        <taxon>Spiralia</taxon>
        <taxon>Lophotrochozoa</taxon>
        <taxon>Mollusca</taxon>
        <taxon>Bivalvia</taxon>
        <taxon>Autobranchia</taxon>
        <taxon>Pteriomorphia</taxon>
        <taxon>Arcoida</taxon>
        <taxon>Arcoidea</taxon>
        <taxon>Arcidae</taxon>
        <taxon>Tegillarca</taxon>
    </lineage>
</organism>
<dbReference type="Proteomes" id="UP001217089">
    <property type="component" value="Unassembled WGS sequence"/>
</dbReference>
<reference evidence="1 2" key="1">
    <citation type="submission" date="2022-12" db="EMBL/GenBank/DDBJ databases">
        <title>Chromosome-level genome of Tegillarca granosa.</title>
        <authorList>
            <person name="Kim J."/>
        </authorList>
    </citation>
    <scope>NUCLEOTIDE SEQUENCE [LARGE SCALE GENOMIC DNA]</scope>
    <source>
        <strain evidence="1">Teg-2019</strain>
        <tissue evidence="1">Adductor muscle</tissue>
    </source>
</reference>
<protein>
    <submittedName>
        <fullName evidence="1">Uncharacterized protein</fullName>
    </submittedName>
</protein>
<accession>A0ABQ9FVM0</accession>
<evidence type="ECO:0000313" key="1">
    <source>
        <dbReference type="EMBL" id="KAJ8321275.1"/>
    </source>
</evidence>
<evidence type="ECO:0000313" key="2">
    <source>
        <dbReference type="Proteomes" id="UP001217089"/>
    </source>
</evidence>
<name>A0ABQ9FVM0_TEGGR</name>
<sequence>MPSCPFRKGRNEDMALGLYIYAAVHQPVVKINIDSQIRFVCKTDEDKIVIVIHHLRRRGLSVIPSREGGLSEVLSSQASCVSLAHLDKGLKGGIIGCQVFNQIPNISSTVLSEFNYYFNPVE</sequence>
<comment type="caution">
    <text evidence="1">The sequence shown here is derived from an EMBL/GenBank/DDBJ whole genome shotgun (WGS) entry which is preliminary data.</text>
</comment>
<dbReference type="EMBL" id="JARBDR010000107">
    <property type="protein sequence ID" value="KAJ8321275.1"/>
    <property type="molecule type" value="Genomic_DNA"/>
</dbReference>
<proteinExistence type="predicted"/>